<dbReference type="NCBIfam" id="TIGR01352">
    <property type="entry name" value="tonB_Cterm"/>
    <property type="match status" value="1"/>
</dbReference>
<keyword evidence="4 6" id="KW-0472">Membrane</keyword>
<name>A0ABY5Y270_9BACT</name>
<dbReference type="PANTHER" id="PTHR33446">
    <property type="entry name" value="PROTEIN TONB-RELATED"/>
    <property type="match status" value="1"/>
</dbReference>
<keyword evidence="8" id="KW-1185">Reference proteome</keyword>
<keyword evidence="2 6" id="KW-0812">Transmembrane</keyword>
<evidence type="ECO:0000256" key="6">
    <source>
        <dbReference type="SAM" id="Phobius"/>
    </source>
</evidence>
<comment type="subcellular location">
    <subcellularLocation>
        <location evidence="1">Membrane</location>
        <topology evidence="1">Single-pass membrane protein</topology>
    </subcellularLocation>
</comment>
<feature type="compositionally biased region" description="Basic and acidic residues" evidence="5">
    <location>
        <begin position="106"/>
        <end position="115"/>
    </location>
</feature>
<dbReference type="Pfam" id="PF13103">
    <property type="entry name" value="TonB_2"/>
    <property type="match status" value="1"/>
</dbReference>
<evidence type="ECO:0000256" key="5">
    <source>
        <dbReference type="SAM" id="MobiDB-lite"/>
    </source>
</evidence>
<feature type="transmembrane region" description="Helical" evidence="6">
    <location>
        <begin position="6"/>
        <end position="25"/>
    </location>
</feature>
<dbReference type="Gene3D" id="3.30.1150.10">
    <property type="match status" value="1"/>
</dbReference>
<dbReference type="SUPFAM" id="SSF74653">
    <property type="entry name" value="TolA/TonB C-terminal domain"/>
    <property type="match status" value="1"/>
</dbReference>
<evidence type="ECO:0000256" key="4">
    <source>
        <dbReference type="ARBA" id="ARBA00023136"/>
    </source>
</evidence>
<dbReference type="InterPro" id="IPR014161">
    <property type="entry name" value="Tol-Pal_TolA"/>
</dbReference>
<gene>
    <name evidence="7" type="primary">tolA</name>
    <name evidence="7" type="ORF">JBF11_02035</name>
</gene>
<evidence type="ECO:0000313" key="7">
    <source>
        <dbReference type="EMBL" id="UWX06118.1"/>
    </source>
</evidence>
<dbReference type="PANTHER" id="PTHR33446:SF2">
    <property type="entry name" value="PROTEIN TONB"/>
    <property type="match status" value="1"/>
</dbReference>
<evidence type="ECO:0000256" key="3">
    <source>
        <dbReference type="ARBA" id="ARBA00022989"/>
    </source>
</evidence>
<feature type="compositionally biased region" description="Basic and acidic residues" evidence="5">
    <location>
        <begin position="123"/>
        <end position="135"/>
    </location>
</feature>
<protein>
    <submittedName>
        <fullName evidence="7">Cell envelope integrity protein TolA</fullName>
    </submittedName>
</protein>
<dbReference type="InterPro" id="IPR006260">
    <property type="entry name" value="TonB/TolA_C"/>
</dbReference>
<dbReference type="EMBL" id="CP065938">
    <property type="protein sequence ID" value="UWX06118.1"/>
    <property type="molecule type" value="Genomic_DNA"/>
</dbReference>
<dbReference type="Proteomes" id="UP001058120">
    <property type="component" value="Chromosome"/>
</dbReference>
<evidence type="ECO:0000313" key="8">
    <source>
        <dbReference type="Proteomes" id="UP001058120"/>
    </source>
</evidence>
<evidence type="ECO:0000256" key="1">
    <source>
        <dbReference type="ARBA" id="ARBA00004167"/>
    </source>
</evidence>
<accession>A0ABY5Y270</accession>
<reference evidence="7" key="1">
    <citation type="submission" date="2020-12" db="EMBL/GenBank/DDBJ databases">
        <title>Taurinivorans muris gen. nov., sp. nov., fundamental and realized metabolic niche of a ubiquitous sulfidogenic bacterium in the murine intestine.</title>
        <authorList>
            <person name="Ye H."/>
            <person name="Hanson B.T."/>
            <person name="Loy A."/>
        </authorList>
    </citation>
    <scope>NUCLEOTIDE SEQUENCE</scope>
    <source>
        <strain evidence="7">LT0009</strain>
    </source>
</reference>
<sequence length="280" mass="29974">MQPFGFLISLVLHTLMLLAIIFWPASAPKKMDTERYLVSMVIGDMGGENLPSPVAGIRPPQDKTPSVMPEAKPAAQETKKQASNALETPKHEVLQEMPAATPIPKNPEKKPEPPKDIAQASKPEPKEKPKQEAKPQPKKNNSISDALKAAQNEEKSKASSALSALAELEQMHEAGGGGGTGSGNGGGGIYDVYAAQVILAVQPNWSMPTYSRQNLVVQVRIKLDLAGTVMKVEIVESSGRADFDASAVNAVLRTKTLPKPPTKEQQDLIISFNSLELAGN</sequence>
<dbReference type="NCBIfam" id="TIGR02794">
    <property type="entry name" value="tolA_full"/>
    <property type="match status" value="1"/>
</dbReference>
<proteinExistence type="predicted"/>
<keyword evidence="3 6" id="KW-1133">Transmembrane helix</keyword>
<evidence type="ECO:0000256" key="2">
    <source>
        <dbReference type="ARBA" id="ARBA00022692"/>
    </source>
</evidence>
<feature type="region of interest" description="Disordered" evidence="5">
    <location>
        <begin position="48"/>
        <end position="142"/>
    </location>
</feature>
<dbReference type="InterPro" id="IPR051045">
    <property type="entry name" value="TonB-dependent_transducer"/>
</dbReference>
<organism evidence="7 8">
    <name type="scientific">Taurinivorans muris</name>
    <dbReference type="NCBI Taxonomy" id="2787751"/>
    <lineage>
        <taxon>Bacteria</taxon>
        <taxon>Pseudomonadati</taxon>
        <taxon>Thermodesulfobacteriota</taxon>
        <taxon>Desulfovibrionia</taxon>
        <taxon>Desulfovibrionales</taxon>
        <taxon>Desulfovibrionaceae</taxon>
        <taxon>Taurinivorans</taxon>
    </lineage>
</organism>